<comment type="caution">
    <text evidence="11">The sequence shown here is derived from an EMBL/GenBank/DDBJ whole genome shotgun (WGS) entry which is preliminary data.</text>
</comment>
<evidence type="ECO:0000256" key="1">
    <source>
        <dbReference type="ARBA" id="ARBA00001933"/>
    </source>
</evidence>
<dbReference type="InterPro" id="IPR016454">
    <property type="entry name" value="Cysteine_dSase"/>
</dbReference>
<dbReference type="PANTHER" id="PTHR11601:SF34">
    <property type="entry name" value="CYSTEINE DESULFURASE"/>
    <property type="match status" value="1"/>
</dbReference>
<evidence type="ECO:0000256" key="5">
    <source>
        <dbReference type="ARBA" id="ARBA00022723"/>
    </source>
</evidence>
<dbReference type="InterPro" id="IPR015421">
    <property type="entry name" value="PyrdxlP-dep_Trfase_major"/>
</dbReference>
<dbReference type="Pfam" id="PF00266">
    <property type="entry name" value="Aminotran_5"/>
    <property type="match status" value="1"/>
</dbReference>
<comment type="cofactor">
    <cofactor evidence="1 9">
        <name>pyridoxal 5'-phosphate</name>
        <dbReference type="ChEBI" id="CHEBI:597326"/>
    </cofactor>
</comment>
<name>A0A0N0E0C3_LEPPY</name>
<dbReference type="PANTHER" id="PTHR11601">
    <property type="entry name" value="CYSTEINE DESULFURYLASE FAMILY MEMBER"/>
    <property type="match status" value="1"/>
</dbReference>
<keyword evidence="6" id="KW-0663">Pyridoxal phosphate</keyword>
<dbReference type="PROSITE" id="PS00595">
    <property type="entry name" value="AA_TRANSFER_CLASS_5"/>
    <property type="match status" value="1"/>
</dbReference>
<proteinExistence type="inferred from homology"/>
<evidence type="ECO:0000256" key="9">
    <source>
        <dbReference type="RuleBase" id="RU004504"/>
    </source>
</evidence>
<dbReference type="Gene3D" id="3.90.1150.10">
    <property type="entry name" value="Aspartate Aminotransferase, domain 1"/>
    <property type="match status" value="1"/>
</dbReference>
<dbReference type="Gene3D" id="1.10.260.50">
    <property type="match status" value="1"/>
</dbReference>
<dbReference type="PIRSF" id="PIRSF005572">
    <property type="entry name" value="NifS"/>
    <property type="match status" value="1"/>
</dbReference>
<evidence type="ECO:0000313" key="11">
    <source>
        <dbReference type="EMBL" id="KPA86282.1"/>
    </source>
</evidence>
<reference evidence="11 12" key="1">
    <citation type="submission" date="2015-07" db="EMBL/GenBank/DDBJ databases">
        <title>High-quality genome of monoxenous trypanosomatid Leptomonas pyrrhocoris.</title>
        <authorList>
            <person name="Flegontov P."/>
            <person name="Butenko A."/>
            <person name="Firsov S."/>
            <person name="Vlcek C."/>
            <person name="Logacheva M.D."/>
            <person name="Field M."/>
            <person name="Filatov D."/>
            <person name="Flegontova O."/>
            <person name="Gerasimov E."/>
            <person name="Jackson A.P."/>
            <person name="Kelly S."/>
            <person name="Opperdoes F."/>
            <person name="O'Reilly A."/>
            <person name="Votypka J."/>
            <person name="Yurchenko V."/>
            <person name="Lukes J."/>
        </authorList>
    </citation>
    <scope>NUCLEOTIDE SEQUENCE [LARGE SCALE GENOMIC DNA]</scope>
    <source>
        <strain evidence="11">H10</strain>
    </source>
</reference>
<sequence>MCNASGPPLKKRKPQPLPVTEPFPIYLDNNATTPLCEEAWQAICRVHKAWGNPSSTHPYGLAAKYELEEARKKVQAALHAPTADSIIFTSGGTECNNLAIVGGTLALRRRQPKRRYVVSTNVEHPAVTEVLKFMEGTAAGAASTDAATRQSAAPAETVRVEVNPVSGQLDPETLRHALERLPDGPGAVAMVSVMFANNEIGAVNDIKELCRVAKQVCGEDCLFHSDAAQSMGKVVVDVADTNVDFLSVCGHKFYGPKGVGALYIKPGVRVSNILFGAGHERGLRPGTENVLLAAAMAEALLHACTNVDKFAAVMRDTRDELLTVLKRELAPHNMDLVINGDLRVALPNTLNCALFKKVPNHKTHEPVTYISAQRLILSVGDAVCMSAGSACHSTAGEDAEIVVSDPLKAVKVNVERAIGTLRLSTGRATTMEEVRRAGKIIARTAAQQFAE</sequence>
<evidence type="ECO:0000256" key="2">
    <source>
        <dbReference type="ARBA" id="ARBA00006490"/>
    </source>
</evidence>
<evidence type="ECO:0000259" key="10">
    <source>
        <dbReference type="Pfam" id="PF00266"/>
    </source>
</evidence>
<dbReference type="GeneID" id="26900806"/>
<dbReference type="Proteomes" id="UP000037923">
    <property type="component" value="Unassembled WGS sequence"/>
</dbReference>
<dbReference type="RefSeq" id="XP_015664721.1">
    <property type="nucleotide sequence ID" value="XM_015796713.1"/>
</dbReference>
<keyword evidence="8" id="KW-0411">Iron-sulfur</keyword>
<protein>
    <recommendedName>
        <fullName evidence="3">cysteine desulfurase</fullName>
        <ecNumber evidence="3">2.8.1.7</ecNumber>
    </recommendedName>
</protein>
<dbReference type="InterPro" id="IPR015422">
    <property type="entry name" value="PyrdxlP-dep_Trfase_small"/>
</dbReference>
<feature type="domain" description="Aminotransferase class V" evidence="10">
    <location>
        <begin position="25"/>
        <end position="436"/>
    </location>
</feature>
<dbReference type="EMBL" id="LGTL01000001">
    <property type="protein sequence ID" value="KPA86282.1"/>
    <property type="molecule type" value="Genomic_DNA"/>
</dbReference>
<dbReference type="GO" id="GO:0051536">
    <property type="term" value="F:iron-sulfur cluster binding"/>
    <property type="evidence" value="ECO:0007669"/>
    <property type="project" value="UniProtKB-KW"/>
</dbReference>
<accession>A0A0N0E0C3</accession>
<dbReference type="VEuPathDB" id="TriTrypDB:LpyrH10_01_5090"/>
<keyword evidence="5" id="KW-0479">Metal-binding</keyword>
<keyword evidence="12" id="KW-1185">Reference proteome</keyword>
<keyword evidence="7" id="KW-0408">Iron</keyword>
<gene>
    <name evidence="11" type="ORF">ABB37_00509</name>
</gene>
<dbReference type="GO" id="GO:0031071">
    <property type="term" value="F:cysteine desulfurase activity"/>
    <property type="evidence" value="ECO:0007669"/>
    <property type="project" value="UniProtKB-EC"/>
</dbReference>
<dbReference type="GO" id="GO:0046872">
    <property type="term" value="F:metal ion binding"/>
    <property type="evidence" value="ECO:0007669"/>
    <property type="project" value="UniProtKB-KW"/>
</dbReference>
<comment type="similarity">
    <text evidence="2">Belongs to the class-V pyridoxal-phosphate-dependent aminotransferase family. NifS/IscS subfamily.</text>
</comment>
<evidence type="ECO:0000256" key="3">
    <source>
        <dbReference type="ARBA" id="ARBA00012239"/>
    </source>
</evidence>
<keyword evidence="11" id="KW-0032">Aminotransferase</keyword>
<dbReference type="InterPro" id="IPR020578">
    <property type="entry name" value="Aminotrans_V_PyrdxlP_BS"/>
</dbReference>
<evidence type="ECO:0000256" key="8">
    <source>
        <dbReference type="ARBA" id="ARBA00023014"/>
    </source>
</evidence>
<evidence type="ECO:0000256" key="6">
    <source>
        <dbReference type="ARBA" id="ARBA00022898"/>
    </source>
</evidence>
<dbReference type="InterPro" id="IPR000192">
    <property type="entry name" value="Aminotrans_V_dom"/>
</dbReference>
<evidence type="ECO:0000256" key="4">
    <source>
        <dbReference type="ARBA" id="ARBA00022679"/>
    </source>
</evidence>
<dbReference type="GO" id="GO:0008483">
    <property type="term" value="F:transaminase activity"/>
    <property type="evidence" value="ECO:0007669"/>
    <property type="project" value="UniProtKB-KW"/>
</dbReference>
<dbReference type="InterPro" id="IPR015424">
    <property type="entry name" value="PyrdxlP-dep_Trfase"/>
</dbReference>
<dbReference type="EC" id="2.8.1.7" evidence="3"/>
<dbReference type="OrthoDB" id="10250117at2759"/>
<evidence type="ECO:0000256" key="7">
    <source>
        <dbReference type="ARBA" id="ARBA00023004"/>
    </source>
</evidence>
<evidence type="ECO:0000313" key="12">
    <source>
        <dbReference type="Proteomes" id="UP000037923"/>
    </source>
</evidence>
<dbReference type="SUPFAM" id="SSF53383">
    <property type="entry name" value="PLP-dependent transferases"/>
    <property type="match status" value="1"/>
</dbReference>
<dbReference type="AlphaFoldDB" id="A0A0N0E0C3"/>
<dbReference type="OMA" id="IIYGQSE"/>
<organism evidence="11 12">
    <name type="scientific">Leptomonas pyrrhocoris</name>
    <name type="common">Firebug parasite</name>
    <dbReference type="NCBI Taxonomy" id="157538"/>
    <lineage>
        <taxon>Eukaryota</taxon>
        <taxon>Discoba</taxon>
        <taxon>Euglenozoa</taxon>
        <taxon>Kinetoplastea</taxon>
        <taxon>Metakinetoplastina</taxon>
        <taxon>Trypanosomatida</taxon>
        <taxon>Trypanosomatidae</taxon>
        <taxon>Leishmaniinae</taxon>
        <taxon>Leptomonas</taxon>
    </lineage>
</organism>
<dbReference type="Gene3D" id="3.40.640.10">
    <property type="entry name" value="Type I PLP-dependent aspartate aminotransferase-like (Major domain)"/>
    <property type="match status" value="1"/>
</dbReference>
<keyword evidence="4 11" id="KW-0808">Transferase</keyword>